<protein>
    <submittedName>
        <fullName evidence="1">Uncharacterized protein</fullName>
    </submittedName>
</protein>
<reference evidence="1 2" key="1">
    <citation type="submission" date="2016-10" db="EMBL/GenBank/DDBJ databases">
        <authorList>
            <person name="de Groot N.N."/>
        </authorList>
    </citation>
    <scope>NUCLEOTIDE SEQUENCE [LARGE SCALE GENOMIC DNA]</scope>
    <source>
        <strain evidence="1 2">DSM 46701</strain>
    </source>
</reference>
<dbReference type="STRING" id="1173111.SAMN05444955_109128"/>
<keyword evidence="2" id="KW-1185">Reference proteome</keyword>
<accession>A0A1H8FX24</accession>
<organism evidence="1 2">
    <name type="scientific">Lihuaxuella thermophila</name>
    <dbReference type="NCBI Taxonomy" id="1173111"/>
    <lineage>
        <taxon>Bacteria</taxon>
        <taxon>Bacillati</taxon>
        <taxon>Bacillota</taxon>
        <taxon>Bacilli</taxon>
        <taxon>Bacillales</taxon>
        <taxon>Thermoactinomycetaceae</taxon>
        <taxon>Lihuaxuella</taxon>
    </lineage>
</organism>
<evidence type="ECO:0000313" key="2">
    <source>
        <dbReference type="Proteomes" id="UP000199695"/>
    </source>
</evidence>
<gene>
    <name evidence="1" type="ORF">SAMN05444955_109128</name>
</gene>
<evidence type="ECO:0000313" key="1">
    <source>
        <dbReference type="EMBL" id="SEN36371.1"/>
    </source>
</evidence>
<sequence length="82" mass="9701">MLFVKLFHSICQYHDFQIFYLPVGKIERGFAYPYRRASKSRYIYNSDNLTVSMTRGGKPFYYQLNYRGDVVALTDAKITLRS</sequence>
<proteinExistence type="predicted"/>
<dbReference type="AlphaFoldDB" id="A0A1H8FX24"/>
<dbReference type="Proteomes" id="UP000199695">
    <property type="component" value="Unassembled WGS sequence"/>
</dbReference>
<name>A0A1H8FX24_9BACL</name>
<dbReference type="EMBL" id="FOCQ01000009">
    <property type="protein sequence ID" value="SEN36371.1"/>
    <property type="molecule type" value="Genomic_DNA"/>
</dbReference>